<accession>A0A2T4GSH4</accession>
<dbReference type="OrthoDB" id="10378203at2759"/>
<organism evidence="1 3">
    <name type="scientific">Fusarium culmorum</name>
    <dbReference type="NCBI Taxonomy" id="5516"/>
    <lineage>
        <taxon>Eukaryota</taxon>
        <taxon>Fungi</taxon>
        <taxon>Dikarya</taxon>
        <taxon>Ascomycota</taxon>
        <taxon>Pezizomycotina</taxon>
        <taxon>Sordariomycetes</taxon>
        <taxon>Hypocreomycetidae</taxon>
        <taxon>Hypocreales</taxon>
        <taxon>Nectriaceae</taxon>
        <taxon>Fusarium</taxon>
    </lineage>
</organism>
<evidence type="ECO:0000313" key="2">
    <source>
        <dbReference type="EMBL" id="QPC60159.1"/>
    </source>
</evidence>
<sequence>MSRYGDCVDMRWESIRGDVPGLTKMDRKYALYHGRFHISLLIVPDIGPVTRRIPQMAEDVFGQAARLINLQVIRCGKKRQTLQFRVLG</sequence>
<evidence type="ECO:0000313" key="3">
    <source>
        <dbReference type="Proteomes" id="UP000241587"/>
    </source>
</evidence>
<name>A0A2T4GSH4_FUSCU</name>
<dbReference type="Proteomes" id="UP000663297">
    <property type="component" value="Chromosome 1"/>
</dbReference>
<dbReference type="AlphaFoldDB" id="A0A2T4GSH4"/>
<evidence type="ECO:0000313" key="1">
    <source>
        <dbReference type="EMBL" id="PTD06460.1"/>
    </source>
</evidence>
<dbReference type="EMBL" id="PVEM01000006">
    <property type="protein sequence ID" value="PTD06460.1"/>
    <property type="molecule type" value="Genomic_DNA"/>
</dbReference>
<reference evidence="1 3" key="1">
    <citation type="submission" date="2018-02" db="EMBL/GenBank/DDBJ databases">
        <title>Fusarium culmorum secondary metabolites in fungal-bacterial-plant interactions.</title>
        <authorList>
            <person name="Schmidt R."/>
        </authorList>
    </citation>
    <scope>NUCLEOTIDE SEQUENCE [LARGE SCALE GENOMIC DNA]</scope>
    <source>
        <strain evidence="1 3">PV</strain>
    </source>
</reference>
<gene>
    <name evidence="1" type="ORF">FCULG_00006613</name>
    <name evidence="2" type="ORF">HYE67_002390</name>
</gene>
<dbReference type="EMBL" id="CP064747">
    <property type="protein sequence ID" value="QPC60159.1"/>
    <property type="molecule type" value="Genomic_DNA"/>
</dbReference>
<dbReference type="Proteomes" id="UP000241587">
    <property type="component" value="Unassembled WGS sequence"/>
</dbReference>
<reference evidence="2" key="2">
    <citation type="submission" date="2020-11" db="EMBL/GenBank/DDBJ databases">
        <title>The chromosome-scale genome resource for two endophytic Fusarium species: F. culmorum and F. pseudograminearum.</title>
        <authorList>
            <person name="Yuan Z."/>
        </authorList>
    </citation>
    <scope>NUCLEOTIDE SEQUENCE</scope>
    <source>
        <strain evidence="2">Class2-1B</strain>
    </source>
</reference>
<proteinExistence type="predicted"/>
<protein>
    <submittedName>
        <fullName evidence="1">Uncharacterized protein</fullName>
    </submittedName>
</protein>
<keyword evidence="3" id="KW-1185">Reference proteome</keyword>